<evidence type="ECO:0000313" key="5">
    <source>
        <dbReference type="Proteomes" id="UP000241394"/>
    </source>
</evidence>
<evidence type="ECO:0000313" key="4">
    <source>
        <dbReference type="EMBL" id="PSS36425.1"/>
    </source>
</evidence>
<proteinExistence type="predicted"/>
<feature type="domain" description="DUF4408" evidence="3">
    <location>
        <begin position="1"/>
        <end position="29"/>
    </location>
</feature>
<dbReference type="AlphaFoldDB" id="A0A2R6S2E0"/>
<comment type="caution">
    <text evidence="4">The sequence shown here is derived from an EMBL/GenBank/DDBJ whole genome shotgun (WGS) entry which is preliminary data.</text>
</comment>
<dbReference type="PANTHER" id="PTHR33098:SF57">
    <property type="entry name" value="DUF4408 DOMAIN PROTEIN"/>
    <property type="match status" value="1"/>
</dbReference>
<dbReference type="InParanoid" id="A0A2R6S2E0"/>
<keyword evidence="2" id="KW-0472">Membrane</keyword>
<gene>
    <name evidence="4" type="ORF">CEY00_Acc00938</name>
</gene>
<sequence length="279" mass="32377">MWASMASWFTPTVFFCIVNLIIGTIFITSNLITHKNHHQNIEGEHDPTRPVRTLPFLDRVRSFDFSLKTHDNHLQLQGGEHNPTRIVRSPSLLDRVKSFGFSLKTHDNHQLQIQEGEHNPTRVVRSPSLLDRVKSLDFSPKTHQKKLPHEGEQDLTRMVRTPTLLDRIKSFDFSPRTPKNDHLQQADGENGPTRLANVPSLLDRIKSFDFSPSGSEKPDPPHEEDRERDETASFTEELEDEEVDAKADDFINRFKHQLKLQRLDSFMRYREMLNRGLAK</sequence>
<dbReference type="Gramene" id="PSS36425">
    <property type="protein sequence ID" value="PSS36425"/>
    <property type="gene ID" value="CEY00_Acc00938"/>
</dbReference>
<feature type="compositionally biased region" description="Basic and acidic residues" evidence="1">
    <location>
        <begin position="147"/>
        <end position="157"/>
    </location>
</feature>
<feature type="region of interest" description="Disordered" evidence="1">
    <location>
        <begin position="170"/>
        <end position="242"/>
    </location>
</feature>
<evidence type="ECO:0000256" key="1">
    <source>
        <dbReference type="SAM" id="MobiDB-lite"/>
    </source>
</evidence>
<keyword evidence="2" id="KW-0812">Transmembrane</keyword>
<name>A0A2R6S2E0_ACTCC</name>
<evidence type="ECO:0000259" key="3">
    <source>
        <dbReference type="Pfam" id="PF14364"/>
    </source>
</evidence>
<reference evidence="5" key="2">
    <citation type="journal article" date="2018" name="BMC Genomics">
        <title>A manually annotated Actinidia chinensis var. chinensis (kiwifruit) genome highlights the challenges associated with draft genomes and gene prediction in plants.</title>
        <authorList>
            <person name="Pilkington S.M."/>
            <person name="Crowhurst R."/>
            <person name="Hilario E."/>
            <person name="Nardozza S."/>
            <person name="Fraser L."/>
            <person name="Peng Y."/>
            <person name="Gunaseelan K."/>
            <person name="Simpson R."/>
            <person name="Tahir J."/>
            <person name="Deroles S.C."/>
            <person name="Templeton K."/>
            <person name="Luo Z."/>
            <person name="Davy M."/>
            <person name="Cheng C."/>
            <person name="McNeilage M."/>
            <person name="Scaglione D."/>
            <person name="Liu Y."/>
            <person name="Zhang Q."/>
            <person name="Datson P."/>
            <person name="De Silva N."/>
            <person name="Gardiner S.E."/>
            <person name="Bassett H."/>
            <person name="Chagne D."/>
            <person name="McCallum J."/>
            <person name="Dzierzon H."/>
            <person name="Deng C."/>
            <person name="Wang Y.Y."/>
            <person name="Barron L."/>
            <person name="Manako K."/>
            <person name="Bowen J."/>
            <person name="Foster T.M."/>
            <person name="Erridge Z.A."/>
            <person name="Tiffin H."/>
            <person name="Waite C.N."/>
            <person name="Davies K.M."/>
            <person name="Grierson E.P."/>
            <person name="Laing W.A."/>
            <person name="Kirk R."/>
            <person name="Chen X."/>
            <person name="Wood M."/>
            <person name="Montefiori M."/>
            <person name="Brummell D.A."/>
            <person name="Schwinn K.E."/>
            <person name="Catanach A."/>
            <person name="Fullerton C."/>
            <person name="Li D."/>
            <person name="Meiyalaghan S."/>
            <person name="Nieuwenhuizen N."/>
            <person name="Read N."/>
            <person name="Prakash R."/>
            <person name="Hunter D."/>
            <person name="Zhang H."/>
            <person name="McKenzie M."/>
            <person name="Knabel M."/>
            <person name="Harris A."/>
            <person name="Allan A.C."/>
            <person name="Gleave A."/>
            <person name="Chen A."/>
            <person name="Janssen B.J."/>
            <person name="Plunkett B."/>
            <person name="Ampomah-Dwamena C."/>
            <person name="Voogd C."/>
            <person name="Leif D."/>
            <person name="Lafferty D."/>
            <person name="Souleyre E.J.F."/>
            <person name="Varkonyi-Gasic E."/>
            <person name="Gambi F."/>
            <person name="Hanley J."/>
            <person name="Yao J.L."/>
            <person name="Cheung J."/>
            <person name="David K.M."/>
            <person name="Warren B."/>
            <person name="Marsh K."/>
            <person name="Snowden K.C."/>
            <person name="Lin-Wang K."/>
            <person name="Brian L."/>
            <person name="Martinez-Sanchez M."/>
            <person name="Wang M."/>
            <person name="Ileperuma N."/>
            <person name="Macnee N."/>
            <person name="Campin R."/>
            <person name="McAtee P."/>
            <person name="Drummond R.S.M."/>
            <person name="Espley R.V."/>
            <person name="Ireland H.S."/>
            <person name="Wu R."/>
            <person name="Atkinson R.G."/>
            <person name="Karunairetnam S."/>
            <person name="Bulley S."/>
            <person name="Chunkath S."/>
            <person name="Hanley Z."/>
            <person name="Storey R."/>
            <person name="Thrimawithana A.H."/>
            <person name="Thomson S."/>
            <person name="David C."/>
            <person name="Testolin R."/>
            <person name="Huang H."/>
            <person name="Hellens R.P."/>
            <person name="Schaffer R.J."/>
        </authorList>
    </citation>
    <scope>NUCLEOTIDE SEQUENCE [LARGE SCALE GENOMIC DNA]</scope>
    <source>
        <strain evidence="5">cv. Red5</strain>
    </source>
</reference>
<evidence type="ECO:0000256" key="2">
    <source>
        <dbReference type="SAM" id="Phobius"/>
    </source>
</evidence>
<dbReference type="InterPro" id="IPR008480">
    <property type="entry name" value="DUF761_pln"/>
</dbReference>
<dbReference type="Proteomes" id="UP000241394">
    <property type="component" value="Chromosome LG1"/>
</dbReference>
<keyword evidence="2" id="KW-1133">Transmembrane helix</keyword>
<dbReference type="OMA" id="DMLRRGH"/>
<feature type="compositionally biased region" description="Basic and acidic residues" evidence="1">
    <location>
        <begin position="216"/>
        <end position="231"/>
    </location>
</feature>
<protein>
    <submittedName>
        <fullName evidence="4">Mitochondrial distribution and morphology protein</fullName>
    </submittedName>
</protein>
<dbReference type="PANTHER" id="PTHR33098">
    <property type="entry name" value="COTTON FIBER (DUF761)"/>
    <property type="match status" value="1"/>
</dbReference>
<feature type="region of interest" description="Disordered" evidence="1">
    <location>
        <begin position="136"/>
        <end position="158"/>
    </location>
</feature>
<reference evidence="4 5" key="1">
    <citation type="submission" date="2017-07" db="EMBL/GenBank/DDBJ databases">
        <title>An improved, manually edited Actinidia chinensis var. chinensis (kiwifruit) genome highlights the challenges associated with draft genomes and gene prediction in plants.</title>
        <authorList>
            <person name="Pilkington S."/>
            <person name="Crowhurst R."/>
            <person name="Hilario E."/>
            <person name="Nardozza S."/>
            <person name="Fraser L."/>
            <person name="Peng Y."/>
            <person name="Gunaseelan K."/>
            <person name="Simpson R."/>
            <person name="Tahir J."/>
            <person name="Deroles S."/>
            <person name="Templeton K."/>
            <person name="Luo Z."/>
            <person name="Davy M."/>
            <person name="Cheng C."/>
            <person name="Mcneilage M."/>
            <person name="Scaglione D."/>
            <person name="Liu Y."/>
            <person name="Zhang Q."/>
            <person name="Datson P."/>
            <person name="De Silva N."/>
            <person name="Gardiner S."/>
            <person name="Bassett H."/>
            <person name="Chagne D."/>
            <person name="Mccallum J."/>
            <person name="Dzierzon H."/>
            <person name="Deng C."/>
            <person name="Wang Y.-Y."/>
            <person name="Barron N."/>
            <person name="Manako K."/>
            <person name="Bowen J."/>
            <person name="Foster T."/>
            <person name="Erridge Z."/>
            <person name="Tiffin H."/>
            <person name="Waite C."/>
            <person name="Davies K."/>
            <person name="Grierson E."/>
            <person name="Laing W."/>
            <person name="Kirk R."/>
            <person name="Chen X."/>
            <person name="Wood M."/>
            <person name="Montefiori M."/>
            <person name="Brummell D."/>
            <person name="Schwinn K."/>
            <person name="Catanach A."/>
            <person name="Fullerton C."/>
            <person name="Li D."/>
            <person name="Meiyalaghan S."/>
            <person name="Nieuwenhuizen N."/>
            <person name="Read N."/>
            <person name="Prakash R."/>
            <person name="Hunter D."/>
            <person name="Zhang H."/>
            <person name="Mckenzie M."/>
            <person name="Knabel M."/>
            <person name="Harris A."/>
            <person name="Allan A."/>
            <person name="Chen A."/>
            <person name="Janssen B."/>
            <person name="Plunkett B."/>
            <person name="Dwamena C."/>
            <person name="Voogd C."/>
            <person name="Leif D."/>
            <person name="Lafferty D."/>
            <person name="Souleyre E."/>
            <person name="Varkonyi-Gasic E."/>
            <person name="Gambi F."/>
            <person name="Hanley J."/>
            <person name="Yao J.-L."/>
            <person name="Cheung J."/>
            <person name="David K."/>
            <person name="Warren B."/>
            <person name="Marsh K."/>
            <person name="Snowden K."/>
            <person name="Lin-Wang K."/>
            <person name="Brian L."/>
            <person name="Martinez-Sanchez M."/>
            <person name="Wang M."/>
            <person name="Ileperuma N."/>
            <person name="Macnee N."/>
            <person name="Campin R."/>
            <person name="Mcatee P."/>
            <person name="Drummond R."/>
            <person name="Espley R."/>
            <person name="Ireland H."/>
            <person name="Wu R."/>
            <person name="Atkinson R."/>
            <person name="Karunairetnam S."/>
            <person name="Bulley S."/>
            <person name="Chunkath S."/>
            <person name="Hanley Z."/>
            <person name="Storey R."/>
            <person name="Thrimawithana A."/>
            <person name="Thomson S."/>
            <person name="David C."/>
            <person name="Testolin R."/>
        </authorList>
    </citation>
    <scope>NUCLEOTIDE SEQUENCE [LARGE SCALE GENOMIC DNA]</scope>
    <source>
        <strain evidence="5">cv. Red5</strain>
        <tissue evidence="4">Young leaf</tissue>
    </source>
</reference>
<accession>A0A2R6S2E0</accession>
<keyword evidence="5" id="KW-1185">Reference proteome</keyword>
<dbReference type="EMBL" id="NKQK01000001">
    <property type="protein sequence ID" value="PSS36425.1"/>
    <property type="molecule type" value="Genomic_DNA"/>
</dbReference>
<dbReference type="Pfam" id="PF05553">
    <property type="entry name" value="DUF761"/>
    <property type="match status" value="1"/>
</dbReference>
<dbReference type="InterPro" id="IPR025520">
    <property type="entry name" value="DUF4408"/>
</dbReference>
<organism evidence="4 5">
    <name type="scientific">Actinidia chinensis var. chinensis</name>
    <name type="common">Chinese soft-hair kiwi</name>
    <dbReference type="NCBI Taxonomy" id="1590841"/>
    <lineage>
        <taxon>Eukaryota</taxon>
        <taxon>Viridiplantae</taxon>
        <taxon>Streptophyta</taxon>
        <taxon>Embryophyta</taxon>
        <taxon>Tracheophyta</taxon>
        <taxon>Spermatophyta</taxon>
        <taxon>Magnoliopsida</taxon>
        <taxon>eudicotyledons</taxon>
        <taxon>Gunneridae</taxon>
        <taxon>Pentapetalae</taxon>
        <taxon>asterids</taxon>
        <taxon>Ericales</taxon>
        <taxon>Actinidiaceae</taxon>
        <taxon>Actinidia</taxon>
    </lineage>
</organism>
<dbReference type="OrthoDB" id="1931904at2759"/>
<feature type="transmembrane region" description="Helical" evidence="2">
    <location>
        <begin position="12"/>
        <end position="32"/>
    </location>
</feature>
<dbReference type="STRING" id="1590841.A0A2R6S2E0"/>
<dbReference type="Pfam" id="PF14364">
    <property type="entry name" value="DUF4408"/>
    <property type="match status" value="1"/>
</dbReference>